<evidence type="ECO:0000313" key="4">
    <source>
        <dbReference type="Proteomes" id="UP000298513"/>
    </source>
</evidence>
<dbReference type="RefSeq" id="WP_135789542.1">
    <property type="nucleotide sequence ID" value="NZ_BNBQ01000006.1"/>
</dbReference>
<accession>A0A4Z1DP02</accession>
<dbReference type="EMBL" id="SRRU01000001">
    <property type="protein sequence ID" value="TGN87195.1"/>
    <property type="molecule type" value="Genomic_DNA"/>
</dbReference>
<evidence type="ECO:0000259" key="2">
    <source>
        <dbReference type="Pfam" id="PF10756"/>
    </source>
</evidence>
<keyword evidence="1" id="KW-1133">Transmembrane helix</keyword>
<proteinExistence type="predicted"/>
<keyword evidence="1" id="KW-0472">Membrane</keyword>
<dbReference type="AlphaFoldDB" id="A0A4Z1DP02"/>
<dbReference type="InterPro" id="IPR019692">
    <property type="entry name" value="CFP-6_PH"/>
</dbReference>
<evidence type="ECO:0000256" key="1">
    <source>
        <dbReference type="SAM" id="Phobius"/>
    </source>
</evidence>
<keyword evidence="1" id="KW-0812">Transmembrane</keyword>
<organism evidence="3 4">
    <name type="scientific">Streptomyces griseoluteus</name>
    <dbReference type="NCBI Taxonomy" id="29306"/>
    <lineage>
        <taxon>Bacteria</taxon>
        <taxon>Bacillati</taxon>
        <taxon>Actinomycetota</taxon>
        <taxon>Actinomycetes</taxon>
        <taxon>Kitasatosporales</taxon>
        <taxon>Streptomycetaceae</taxon>
        <taxon>Streptomyces</taxon>
    </lineage>
</organism>
<dbReference type="Pfam" id="PF10756">
    <property type="entry name" value="bPH_6"/>
    <property type="match status" value="1"/>
</dbReference>
<feature type="transmembrane region" description="Helical" evidence="1">
    <location>
        <begin position="54"/>
        <end position="74"/>
    </location>
</feature>
<feature type="domain" description="Low molecular weight protein antigen 6 PH" evidence="2">
    <location>
        <begin position="75"/>
        <end position="148"/>
    </location>
</feature>
<keyword evidence="4" id="KW-1185">Reference proteome</keyword>
<protein>
    <submittedName>
        <fullName evidence="3">PH domain-containing protein</fullName>
    </submittedName>
</protein>
<feature type="transmembrane region" description="Helical" evidence="1">
    <location>
        <begin position="210"/>
        <end position="230"/>
    </location>
</feature>
<name>A0A4Z1DP02_STRGP</name>
<comment type="caution">
    <text evidence="3">The sequence shown here is derived from an EMBL/GenBank/DDBJ whole genome shotgun (WGS) entry which is preliminary data.</text>
</comment>
<reference evidence="3 4" key="1">
    <citation type="submission" date="2019-04" db="EMBL/GenBank/DDBJ databases">
        <title>Streptomyces sp. nov. Bv016 isolated from bark of Buahinia variegata.</title>
        <authorList>
            <person name="Kanchanasin P."/>
            <person name="Tanasupawat S."/>
            <person name="Yuki M."/>
            <person name="Kudo T."/>
        </authorList>
    </citation>
    <scope>NUCLEOTIDE SEQUENCE [LARGE SCALE GENOMIC DNA]</scope>
    <source>
        <strain evidence="3 4">JCM 4765</strain>
    </source>
</reference>
<dbReference type="Proteomes" id="UP000298513">
    <property type="component" value="Unassembled WGS sequence"/>
</dbReference>
<feature type="transmembrane region" description="Helical" evidence="1">
    <location>
        <begin position="29"/>
        <end position="48"/>
    </location>
</feature>
<dbReference type="GeneID" id="91532089"/>
<evidence type="ECO:0000313" key="3">
    <source>
        <dbReference type="EMBL" id="TGN87195.1"/>
    </source>
</evidence>
<sequence length="232" mass="24784">MTTPDHQTPASRPVVPAARDRIYRSPMGLVGGVLVLALVVWLGCDALFRGHGRVPWLALAVMILVVPLVTAFTLRPAVFANQERLRVRNPFRVIVLPWGELATLRSGYSNEALATSGTKFQLWAIPVSLRARKRAANKRAKAAAQAARGAQGGNRFGGVFGGGGASAFGAAEAGDAPVRAETDKIMDDLRDLHERHGEAEHAQGEITIRWSYEILIPALAGAVLLAVLLITG</sequence>
<gene>
    <name evidence="3" type="ORF">E5082_01890</name>
</gene>